<dbReference type="Pfam" id="PF02806">
    <property type="entry name" value="Alpha-amylase_C"/>
    <property type="match status" value="1"/>
</dbReference>
<dbReference type="EMBL" id="UFQT01000630">
    <property type="protein sequence ID" value="SSX25896.1"/>
    <property type="molecule type" value="Genomic_DNA"/>
</dbReference>
<evidence type="ECO:0000256" key="6">
    <source>
        <dbReference type="ARBA" id="ARBA00060592"/>
    </source>
</evidence>
<dbReference type="InterPro" id="IPR014756">
    <property type="entry name" value="Ig_E-set"/>
</dbReference>
<dbReference type="InterPro" id="IPR004193">
    <property type="entry name" value="Glyco_hydro_13_N"/>
</dbReference>
<dbReference type="CDD" id="cd02854">
    <property type="entry name" value="E_set_GBE_euk_N"/>
    <property type="match status" value="1"/>
</dbReference>
<dbReference type="Pfam" id="PF02922">
    <property type="entry name" value="CBM_48"/>
    <property type="match status" value="1"/>
</dbReference>
<dbReference type="GO" id="GO:0004553">
    <property type="term" value="F:hydrolase activity, hydrolyzing O-glycosyl compounds"/>
    <property type="evidence" value="ECO:0007669"/>
    <property type="project" value="InterPro"/>
</dbReference>
<dbReference type="InterPro" id="IPR013780">
    <property type="entry name" value="Glyco_hydro_b"/>
</dbReference>
<dbReference type="Gene3D" id="2.60.40.1180">
    <property type="entry name" value="Golgi alpha-mannosidase II"/>
    <property type="match status" value="1"/>
</dbReference>
<organism evidence="8">
    <name type="scientific">Culicoides sonorensis</name>
    <name type="common">Biting midge</name>
    <dbReference type="NCBI Taxonomy" id="179676"/>
    <lineage>
        <taxon>Eukaryota</taxon>
        <taxon>Metazoa</taxon>
        <taxon>Ecdysozoa</taxon>
        <taxon>Arthropoda</taxon>
        <taxon>Hexapoda</taxon>
        <taxon>Insecta</taxon>
        <taxon>Pterygota</taxon>
        <taxon>Neoptera</taxon>
        <taxon>Endopterygota</taxon>
        <taxon>Diptera</taxon>
        <taxon>Nematocera</taxon>
        <taxon>Chironomoidea</taxon>
        <taxon>Ceratopogonidae</taxon>
        <taxon>Ceratopogoninae</taxon>
        <taxon>Culicoides</taxon>
        <taxon>Monoculicoides</taxon>
    </lineage>
</organism>
<dbReference type="PANTHER" id="PTHR43651:SF3">
    <property type="entry name" value="1,4-ALPHA-GLUCAN-BRANCHING ENZYME"/>
    <property type="match status" value="1"/>
</dbReference>
<dbReference type="CDD" id="cd11321">
    <property type="entry name" value="AmyAc_bac_euk_BE"/>
    <property type="match status" value="1"/>
</dbReference>
<dbReference type="EC" id="2.4.1.18" evidence="3"/>
<keyword evidence="5" id="KW-0732">Signal</keyword>
<evidence type="ECO:0000256" key="4">
    <source>
        <dbReference type="ARBA" id="ARBA00022679"/>
    </source>
</evidence>
<dbReference type="InterPro" id="IPR013783">
    <property type="entry name" value="Ig-like_fold"/>
</dbReference>
<comment type="pathway">
    <text evidence="6">Glycan biosynthesis.</text>
</comment>
<evidence type="ECO:0000256" key="2">
    <source>
        <dbReference type="ARBA" id="ARBA00009000"/>
    </source>
</evidence>
<dbReference type="InterPro" id="IPR017853">
    <property type="entry name" value="GH"/>
</dbReference>
<dbReference type="GO" id="GO:0003844">
    <property type="term" value="F:1,4-alpha-glucan branching enzyme activity"/>
    <property type="evidence" value="ECO:0007669"/>
    <property type="project" value="UniProtKB-EC"/>
</dbReference>
<evidence type="ECO:0000256" key="3">
    <source>
        <dbReference type="ARBA" id="ARBA00012541"/>
    </source>
</evidence>
<proteinExistence type="inferred from homology"/>
<name>A0A336M6L0_CULSO</name>
<comment type="catalytic activity">
    <reaction evidence="1">
        <text>Transfers a segment of a (1-&gt;4)-alpha-D-glucan chain to a primary hydroxy group in a similar glucan chain.</text>
        <dbReference type="EC" id="2.4.1.18"/>
    </reaction>
</comment>
<evidence type="ECO:0000259" key="7">
    <source>
        <dbReference type="SMART" id="SM00642"/>
    </source>
</evidence>
<dbReference type="InterPro" id="IPR006048">
    <property type="entry name" value="A-amylase/branching_C"/>
</dbReference>
<dbReference type="VEuPathDB" id="VectorBase:CSON012882"/>
<dbReference type="SUPFAM" id="SSF81296">
    <property type="entry name" value="E set domains"/>
    <property type="match status" value="1"/>
</dbReference>
<dbReference type="SUPFAM" id="SSF51445">
    <property type="entry name" value="(Trans)glycosidases"/>
    <property type="match status" value="1"/>
</dbReference>
<protein>
    <recommendedName>
        <fullName evidence="3">1,4-alpha-glucan branching enzyme</fullName>
        <ecNumber evidence="3">2.4.1.18</ecNumber>
    </recommendedName>
</protein>
<gene>
    <name evidence="8" type="primary">CSON012882</name>
</gene>
<comment type="similarity">
    <text evidence="2">Belongs to the glycosyl hydrolase 13 family. GlgB subfamily.</text>
</comment>
<dbReference type="Gene3D" id="2.60.40.10">
    <property type="entry name" value="Immunoglobulins"/>
    <property type="match status" value="1"/>
</dbReference>
<reference evidence="8" key="1">
    <citation type="submission" date="2018-07" db="EMBL/GenBank/DDBJ databases">
        <authorList>
            <person name="Quirk P.G."/>
            <person name="Krulwich T.A."/>
        </authorList>
    </citation>
    <scope>NUCLEOTIDE SEQUENCE</scope>
</reference>
<dbReference type="InterPro" id="IPR006047">
    <property type="entry name" value="GH13_cat_dom"/>
</dbReference>
<dbReference type="GO" id="GO:0005978">
    <property type="term" value="P:glycogen biosynthetic process"/>
    <property type="evidence" value="ECO:0007669"/>
    <property type="project" value="TreeGrafter"/>
</dbReference>
<accession>A0A336M6L0</accession>
<evidence type="ECO:0000256" key="1">
    <source>
        <dbReference type="ARBA" id="ARBA00000826"/>
    </source>
</evidence>
<feature type="domain" description="Glycosyl hydrolase family 13 catalytic" evidence="7">
    <location>
        <begin position="473"/>
        <end position="836"/>
    </location>
</feature>
<evidence type="ECO:0000256" key="5">
    <source>
        <dbReference type="ARBA" id="ARBA00022729"/>
    </source>
</evidence>
<dbReference type="FunFam" id="2.60.40.10:FF:002266">
    <property type="entry name" value="1,4-alpha-glucan-branching enzyme"/>
    <property type="match status" value="1"/>
</dbReference>
<dbReference type="SUPFAM" id="SSF51011">
    <property type="entry name" value="Glycosyl hydrolase domain"/>
    <property type="match status" value="1"/>
</dbReference>
<dbReference type="GO" id="GO:0005737">
    <property type="term" value="C:cytoplasm"/>
    <property type="evidence" value="ECO:0007669"/>
    <property type="project" value="TreeGrafter"/>
</dbReference>
<dbReference type="FunFam" id="2.60.40.1180:FF:000003">
    <property type="entry name" value="1,4-alpha-glucan-branching enzyme, chloroplastic/amyloplastic"/>
    <property type="match status" value="1"/>
</dbReference>
<dbReference type="PANTHER" id="PTHR43651">
    <property type="entry name" value="1,4-ALPHA-GLUCAN-BRANCHING ENZYME"/>
    <property type="match status" value="1"/>
</dbReference>
<keyword evidence="4" id="KW-0808">Transferase</keyword>
<dbReference type="FunFam" id="3.20.20.80:FF:000001">
    <property type="entry name" value="1,4-alpha-glucan branching enzyme"/>
    <property type="match status" value="1"/>
</dbReference>
<dbReference type="Gene3D" id="3.20.20.80">
    <property type="entry name" value="Glycosidases"/>
    <property type="match status" value="1"/>
</dbReference>
<sequence>MKDILNNKHLPRGTIYKDVVIIGNGPSGISLSYMLSGHWPYWIPEKTAKHPDELLQARLNHADGTKSLVEQDLFELADGIEGRSTNPVSLLVCHLDSLQNPNADLGMQMPSMLQYKFHPDKEIDHIVIGRGPAGGSWHRMDPNLRTLSLAAWMSLPGSDFNEWDKRHQVEDERNSDIEMHINSDRCEKCTELREKMSKTHIEQQNNNNESEQGAMCCKCSAQKQLSLQQKDDLVHKVPRRNLSLKKQISKEVETRALISRVAEYYESYVEEMGLSKYFLNDAIVTCVSPIKMCRENFEGKYKDAKWIVSGHGCIKDWMNKFEQNEGGLNTFSQGYKYYGLHIQSDNSVIAREWAPGAQQLYLTGDFNNWQWEATPYKKLPFGKWELVLPPKHDGSCAITHLSEVKVIVRKQNGDLVDRLSPWAKYVKQPPKEANQGVTFKQYVWHPPPTQKYMFRHRRPQKPKSLRIYECHVGIATEELGVGTYRNFADNIIPRIVRQGYNAIQVMAVMEHAYYASFGYQVTSFFAASSRCGTPDELKYMVDIAHQHGLYVLLDVVHSHASKNVLDGLNQFDGTNSCYFHDGARGEHTLWDSRLFNYSSYEVLRFLLSNLRWWHDEYLFDGYRFDGVTSMLYHSRGIGEGFSGDYNEYFGLNVDTEALVYLALANYILHEIDPNIITIAEDVSGMPTLCRPVDEGGAGFDYRLGMAIPDKWIELLKEKKDEDWDMGNIVHTLTNRRWKEKTVAYAESHDQALVGDKTLAFWLMDKEMYTHMSTMSPPSLIIDRGLALHKMIRLITHALGGEAYLNFIGNEFGHPEWLDFPRIGNNESYHYARRQWHLVDDPLLKYKYLNEFDKAMNHTEAAYGWLDSDPAYVSRKHEGDKIIAFERAGLLFVFNFHMNQSFTDYRIGVEVPGAYRIVLSTDSEAFGGHNLVDTTCVHLTTPEGFDGRRNYVQCYLPSRTAFVFAKDQFNRLTNKSFSYVCQNLVLANGASDLANRLGVRGEGLSIPWLKYELPHLEYALQKMRPIDRLKLKPVMIVGAGLSAADAVSICRLSGIPVIHVFRSRTVGLDKQLPENVYPEYHEVHKMMKDPSKKYDLYTPLSEHTISDLYPIPTASGSHKVTVQHLKTLETKEIEVSFCAILIGSRPDLRFLTGLDSNTVESRRCEEILSINDSILSQDIDLATVISKKLLWLKSLCAKCKHISKCDKNGKKGMKICDHDERIQCNNNNKKSLLLTKGDIDEKKKYYRSFGLGEDPTKPVDCKNNPIAVDKYTYQVLKYSQNLYALGPLAGDNFVRFIPGGALAITAALHKQKT</sequence>
<dbReference type="SMART" id="SM00642">
    <property type="entry name" value="Aamy"/>
    <property type="match status" value="1"/>
</dbReference>
<dbReference type="GO" id="GO:0043169">
    <property type="term" value="F:cation binding"/>
    <property type="evidence" value="ECO:0007669"/>
    <property type="project" value="InterPro"/>
</dbReference>
<evidence type="ECO:0000313" key="8">
    <source>
        <dbReference type="EMBL" id="SSX25896.1"/>
    </source>
</evidence>